<dbReference type="EMBL" id="JACIIQ010000010">
    <property type="protein sequence ID" value="MBB5671147.1"/>
    <property type="molecule type" value="Genomic_DNA"/>
</dbReference>
<feature type="region of interest" description="Disordered" evidence="1">
    <location>
        <begin position="29"/>
        <end position="57"/>
    </location>
</feature>
<protein>
    <submittedName>
        <fullName evidence="2">Uncharacterized protein</fullName>
    </submittedName>
</protein>
<organism evidence="2">
    <name type="scientific">Xanthomonas arboricola</name>
    <dbReference type="NCBI Taxonomy" id="56448"/>
    <lineage>
        <taxon>Bacteria</taxon>
        <taxon>Pseudomonadati</taxon>
        <taxon>Pseudomonadota</taxon>
        <taxon>Gammaproteobacteria</taxon>
        <taxon>Lysobacterales</taxon>
        <taxon>Lysobacteraceae</taxon>
        <taxon>Xanthomonas</taxon>
    </lineage>
</organism>
<sequence>MLILFLLVANQHNVFRLEHSYDLETTTLALPTRPDSGSTPGRHATHGALPGGCGQND</sequence>
<gene>
    <name evidence="2" type="ORF">FHR65_002714</name>
</gene>
<dbReference type="Proteomes" id="UP000528595">
    <property type="component" value="Unassembled WGS sequence"/>
</dbReference>
<comment type="caution">
    <text evidence="2">The sequence shown here is derived from an EMBL/GenBank/DDBJ whole genome shotgun (WGS) entry which is preliminary data.</text>
</comment>
<reference evidence="2" key="1">
    <citation type="submission" date="2020-08" db="EMBL/GenBank/DDBJ databases">
        <title>Studying the diversity of plant-associated saprophytic bacteria and their role in host health and plant-pathogen interactions.</title>
        <authorList>
            <person name="Potnis N."/>
        </authorList>
    </citation>
    <scope>NUCLEOTIDE SEQUENCE</scope>
    <source>
        <strain evidence="2">F21</strain>
    </source>
</reference>
<evidence type="ECO:0000313" key="2">
    <source>
        <dbReference type="EMBL" id="MBB5671147.1"/>
    </source>
</evidence>
<proteinExistence type="predicted"/>
<accession>A0AB73GZC5</accession>
<dbReference type="RefSeq" id="WP_160954434.1">
    <property type="nucleotide sequence ID" value="NZ_JACHNM010000004.1"/>
</dbReference>
<name>A0AB73GZC5_9XANT</name>
<feature type="compositionally biased region" description="Polar residues" evidence="1">
    <location>
        <begin position="29"/>
        <end position="39"/>
    </location>
</feature>
<evidence type="ECO:0000256" key="1">
    <source>
        <dbReference type="SAM" id="MobiDB-lite"/>
    </source>
</evidence>
<dbReference type="AlphaFoldDB" id="A0AB73GZC5"/>